<sequence>MASTSRRTGRDSTQLRALQTSLDGLARVDGSARFGFGTTAALSSISGPIEVRLAAEHPSLAAFEVLLRPLSNVPTTQSKSLAATLRSALLPSLILTQNPRTLIQLVVQSLSKGTSDALVAAMLNSSTLALLNAGSIPMRSVVCAVAVGRKKSTSEFIVDPEEEEEPSLASHGCFAFSFANGDARCVWTNWRSGSAAVVFDEKELAEAKDVALDAAREVFMHIQKVCRAMEGDDESDEEDDDKMVVS</sequence>
<feature type="domain" description="Exoribonuclease phosphorolytic" evidence="6">
    <location>
        <begin position="14"/>
        <end position="134"/>
    </location>
</feature>
<dbReference type="GO" id="GO:0071051">
    <property type="term" value="P:poly(A)-dependent snoRNA 3'-end processing"/>
    <property type="evidence" value="ECO:0007669"/>
    <property type="project" value="TreeGrafter"/>
</dbReference>
<reference evidence="7" key="1">
    <citation type="submission" date="2023-03" db="EMBL/GenBank/DDBJ databases">
        <title>Massive genome expansion in bonnet fungi (Mycena s.s.) driven by repeated elements and novel gene families across ecological guilds.</title>
        <authorList>
            <consortium name="Lawrence Berkeley National Laboratory"/>
            <person name="Harder C.B."/>
            <person name="Miyauchi S."/>
            <person name="Viragh M."/>
            <person name="Kuo A."/>
            <person name="Thoen E."/>
            <person name="Andreopoulos B."/>
            <person name="Lu D."/>
            <person name="Skrede I."/>
            <person name="Drula E."/>
            <person name="Henrissat B."/>
            <person name="Morin E."/>
            <person name="Kohler A."/>
            <person name="Barry K."/>
            <person name="LaButti K."/>
            <person name="Morin E."/>
            <person name="Salamov A."/>
            <person name="Lipzen A."/>
            <person name="Mereny Z."/>
            <person name="Hegedus B."/>
            <person name="Baldrian P."/>
            <person name="Stursova M."/>
            <person name="Weitz H."/>
            <person name="Taylor A."/>
            <person name="Grigoriev I.V."/>
            <person name="Nagy L.G."/>
            <person name="Martin F."/>
            <person name="Kauserud H."/>
        </authorList>
    </citation>
    <scope>NUCLEOTIDE SEQUENCE</scope>
    <source>
        <strain evidence="7">9284</strain>
    </source>
</reference>
<accession>A0AAD7CC18</accession>
<evidence type="ECO:0000259" key="6">
    <source>
        <dbReference type="Pfam" id="PF01138"/>
    </source>
</evidence>
<comment type="caution">
    <text evidence="7">The sequence shown here is derived from an EMBL/GenBank/DDBJ whole genome shotgun (WGS) entry which is preliminary data.</text>
</comment>
<dbReference type="PANTHER" id="PTHR11953">
    <property type="entry name" value="EXOSOME COMPLEX COMPONENT"/>
    <property type="match status" value="1"/>
</dbReference>
<keyword evidence="5" id="KW-0539">Nucleus</keyword>
<dbReference type="Proteomes" id="UP001221142">
    <property type="component" value="Unassembled WGS sequence"/>
</dbReference>
<evidence type="ECO:0000313" key="7">
    <source>
        <dbReference type="EMBL" id="KAJ7644708.1"/>
    </source>
</evidence>
<proteinExistence type="inferred from homology"/>
<evidence type="ECO:0000256" key="1">
    <source>
        <dbReference type="ARBA" id="ARBA00004123"/>
    </source>
</evidence>
<dbReference type="GO" id="GO:0016075">
    <property type="term" value="P:rRNA catabolic process"/>
    <property type="evidence" value="ECO:0007669"/>
    <property type="project" value="TreeGrafter"/>
</dbReference>
<evidence type="ECO:0000256" key="2">
    <source>
        <dbReference type="ARBA" id="ARBA00006678"/>
    </source>
</evidence>
<comment type="subcellular location">
    <subcellularLocation>
        <location evidence="1">Nucleus</location>
    </subcellularLocation>
</comment>
<dbReference type="InterPro" id="IPR027408">
    <property type="entry name" value="PNPase/RNase_PH_dom_sf"/>
</dbReference>
<name>A0AAD7CC18_9AGAR</name>
<keyword evidence="3" id="KW-0698">rRNA processing</keyword>
<dbReference type="InterPro" id="IPR020568">
    <property type="entry name" value="Ribosomal_Su5_D2-typ_SF"/>
</dbReference>
<dbReference type="GO" id="GO:0006364">
    <property type="term" value="P:rRNA processing"/>
    <property type="evidence" value="ECO:0007669"/>
    <property type="project" value="UniProtKB-KW"/>
</dbReference>
<dbReference type="GO" id="GO:0005730">
    <property type="term" value="C:nucleolus"/>
    <property type="evidence" value="ECO:0007669"/>
    <property type="project" value="TreeGrafter"/>
</dbReference>
<evidence type="ECO:0000256" key="5">
    <source>
        <dbReference type="ARBA" id="ARBA00023242"/>
    </source>
</evidence>
<dbReference type="InterPro" id="IPR050080">
    <property type="entry name" value="RNase_PH"/>
</dbReference>
<protein>
    <submittedName>
        <fullName evidence="7">Exosome component Rrp46</fullName>
    </submittedName>
</protein>
<keyword evidence="4" id="KW-0271">Exosome</keyword>
<dbReference type="SUPFAM" id="SSF55666">
    <property type="entry name" value="Ribonuclease PH domain 2-like"/>
    <property type="match status" value="1"/>
</dbReference>
<evidence type="ECO:0000256" key="3">
    <source>
        <dbReference type="ARBA" id="ARBA00022552"/>
    </source>
</evidence>
<keyword evidence="8" id="KW-1185">Reference proteome</keyword>
<comment type="similarity">
    <text evidence="2">Belongs to the RNase PH family.</text>
</comment>
<dbReference type="GO" id="GO:0003723">
    <property type="term" value="F:RNA binding"/>
    <property type="evidence" value="ECO:0007669"/>
    <property type="project" value="TreeGrafter"/>
</dbReference>
<dbReference type="Gene3D" id="3.30.230.70">
    <property type="entry name" value="GHMP Kinase, N-terminal domain"/>
    <property type="match status" value="1"/>
</dbReference>
<evidence type="ECO:0000256" key="4">
    <source>
        <dbReference type="ARBA" id="ARBA00022835"/>
    </source>
</evidence>
<dbReference type="PANTHER" id="PTHR11953:SF1">
    <property type="entry name" value="EXOSOME COMPLEX COMPONENT RRP46"/>
    <property type="match status" value="1"/>
</dbReference>
<organism evidence="7 8">
    <name type="scientific">Roridomyces roridus</name>
    <dbReference type="NCBI Taxonomy" id="1738132"/>
    <lineage>
        <taxon>Eukaryota</taxon>
        <taxon>Fungi</taxon>
        <taxon>Dikarya</taxon>
        <taxon>Basidiomycota</taxon>
        <taxon>Agaricomycotina</taxon>
        <taxon>Agaricomycetes</taxon>
        <taxon>Agaricomycetidae</taxon>
        <taxon>Agaricales</taxon>
        <taxon>Marasmiineae</taxon>
        <taxon>Mycenaceae</taxon>
        <taxon>Roridomyces</taxon>
    </lineage>
</organism>
<dbReference type="GO" id="GO:0071028">
    <property type="term" value="P:nuclear mRNA surveillance"/>
    <property type="evidence" value="ECO:0007669"/>
    <property type="project" value="TreeGrafter"/>
</dbReference>
<gene>
    <name evidence="7" type="ORF">FB45DRAFT_976003</name>
</gene>
<dbReference type="EMBL" id="JARKIF010000003">
    <property type="protein sequence ID" value="KAJ7644708.1"/>
    <property type="molecule type" value="Genomic_DNA"/>
</dbReference>
<dbReference type="GO" id="GO:0000176">
    <property type="term" value="C:nuclear exosome (RNase complex)"/>
    <property type="evidence" value="ECO:0007669"/>
    <property type="project" value="TreeGrafter"/>
</dbReference>
<dbReference type="InterPro" id="IPR001247">
    <property type="entry name" value="ExoRNase_PH_dom1"/>
</dbReference>
<dbReference type="AlphaFoldDB" id="A0AAD7CC18"/>
<dbReference type="SUPFAM" id="SSF54211">
    <property type="entry name" value="Ribosomal protein S5 domain 2-like"/>
    <property type="match status" value="1"/>
</dbReference>
<dbReference type="GO" id="GO:0000177">
    <property type="term" value="C:cytoplasmic exosome (RNase complex)"/>
    <property type="evidence" value="ECO:0007669"/>
    <property type="project" value="TreeGrafter"/>
</dbReference>
<evidence type="ECO:0000313" key="8">
    <source>
        <dbReference type="Proteomes" id="UP001221142"/>
    </source>
</evidence>
<dbReference type="GO" id="GO:0034475">
    <property type="term" value="P:U4 snRNA 3'-end processing"/>
    <property type="evidence" value="ECO:0007669"/>
    <property type="project" value="TreeGrafter"/>
</dbReference>
<dbReference type="Pfam" id="PF01138">
    <property type="entry name" value="RNase_PH"/>
    <property type="match status" value="1"/>
</dbReference>
<dbReference type="InterPro" id="IPR036345">
    <property type="entry name" value="ExoRNase_PH_dom2_sf"/>
</dbReference>